<sequence>MSDNNKNEVIVVEEDTTPKVETKYLYMPEIKDDYDRAKFSLVSDFPACYQTIDMAIECNRSHGVAPDVLIKPCKEIQGHMRFCLLSTFCPKQASLLVDCMKGRIPLDEQQPIPKNCLKFWNDFDSCLGKATDDFETKNNPLKK</sequence>
<organism evidence="1 2">
    <name type="scientific">Cavenderia fasciculata</name>
    <name type="common">Slime mold</name>
    <name type="synonym">Dictyostelium fasciculatum</name>
    <dbReference type="NCBI Taxonomy" id="261658"/>
    <lineage>
        <taxon>Eukaryota</taxon>
        <taxon>Amoebozoa</taxon>
        <taxon>Evosea</taxon>
        <taxon>Eumycetozoa</taxon>
        <taxon>Dictyostelia</taxon>
        <taxon>Acytosteliales</taxon>
        <taxon>Cavenderiaceae</taxon>
        <taxon>Cavenderia</taxon>
    </lineage>
</organism>
<evidence type="ECO:0000313" key="2">
    <source>
        <dbReference type="Proteomes" id="UP000007797"/>
    </source>
</evidence>
<dbReference type="KEGG" id="dfa:DFA_03548"/>
<accession>F4PHW5</accession>
<name>F4PHW5_CACFS</name>
<reference evidence="2" key="1">
    <citation type="journal article" date="2011" name="Genome Res.">
        <title>Phylogeny-wide analysis of social amoeba genomes highlights ancient origins for complex intercellular communication.</title>
        <authorList>
            <person name="Heidel A.J."/>
            <person name="Lawal H.M."/>
            <person name="Felder M."/>
            <person name="Schilde C."/>
            <person name="Helps N.R."/>
            <person name="Tunggal B."/>
            <person name="Rivero F."/>
            <person name="John U."/>
            <person name="Schleicher M."/>
            <person name="Eichinger L."/>
            <person name="Platzer M."/>
            <person name="Noegel A.A."/>
            <person name="Schaap P."/>
            <person name="Gloeckner G."/>
        </authorList>
    </citation>
    <scope>NUCLEOTIDE SEQUENCE [LARGE SCALE GENOMIC DNA]</scope>
    <source>
        <strain evidence="2">SH3</strain>
    </source>
</reference>
<evidence type="ECO:0000313" key="1">
    <source>
        <dbReference type="EMBL" id="EGG25299.1"/>
    </source>
</evidence>
<dbReference type="RefSeq" id="XP_004363150.1">
    <property type="nucleotide sequence ID" value="XM_004363093.1"/>
</dbReference>
<dbReference type="EMBL" id="GL883006">
    <property type="protein sequence ID" value="EGG25299.1"/>
    <property type="molecule type" value="Genomic_DNA"/>
</dbReference>
<dbReference type="OMA" id="NAHLNFC"/>
<dbReference type="Proteomes" id="UP000007797">
    <property type="component" value="Unassembled WGS sequence"/>
</dbReference>
<keyword evidence="2" id="KW-1185">Reference proteome</keyword>
<gene>
    <name evidence="1" type="ORF">DFA_03548</name>
</gene>
<dbReference type="AlphaFoldDB" id="F4PHW5"/>
<dbReference type="GeneID" id="14877005"/>
<dbReference type="OrthoDB" id="18049at2759"/>
<proteinExistence type="predicted"/>
<protein>
    <submittedName>
        <fullName evidence="1">Uncharacterized protein</fullName>
    </submittedName>
</protein>